<accession>A0A1E5HC19</accession>
<dbReference type="RefSeq" id="WP_069640309.1">
    <property type="nucleotide sequence ID" value="NZ_JAFBEZ010000018.1"/>
</dbReference>
<dbReference type="InterPro" id="IPR011256">
    <property type="entry name" value="Reg_factor_effector_dom_sf"/>
</dbReference>
<reference evidence="3" key="1">
    <citation type="submission" date="2016-09" db="EMBL/GenBank/DDBJ databases">
        <authorList>
            <person name="Gulvik C.A."/>
        </authorList>
    </citation>
    <scope>NUCLEOTIDE SEQUENCE [LARGE SCALE GENOMIC DNA]</scope>
    <source>
        <strain evidence="3">LMG 26676</strain>
    </source>
</reference>
<dbReference type="SUPFAM" id="SSF55136">
    <property type="entry name" value="Probable bacterial effector-binding domain"/>
    <property type="match status" value="1"/>
</dbReference>
<gene>
    <name evidence="2" type="ORF">BCR24_03465</name>
</gene>
<dbReference type="Proteomes" id="UP000094469">
    <property type="component" value="Unassembled WGS sequence"/>
</dbReference>
<dbReference type="EMBL" id="MIKC01000023">
    <property type="protein sequence ID" value="OEG22200.1"/>
    <property type="molecule type" value="Genomic_DNA"/>
</dbReference>
<sequence>MKFEWRKQEKELYLPKEKPIKINVPEQKFYTLSGQGDPNGQQFSEEVSALYALSYGIRMLAKKGLIGKEPFEYSVYPLEGLWALSDEAVAEGRAFDKADLVYKIMIRQPDFITEEIAFANLEQVTKKKPNPNNQKVKFETIEEGICVQMLHVGPYSEEGKTFEVMERYCSEHRLSRKTFSHREIYLSDGRKVAPEKMKTTLRYPVK</sequence>
<keyword evidence="3" id="KW-1185">Reference proteome</keyword>
<dbReference type="STRING" id="1131292.BCR24_03465"/>
<dbReference type="InterPro" id="IPR008319">
    <property type="entry name" value="GyrI-like_CCH_Lin2189-like"/>
</dbReference>
<evidence type="ECO:0000259" key="1">
    <source>
        <dbReference type="Pfam" id="PF06445"/>
    </source>
</evidence>
<dbReference type="AlphaFoldDB" id="A0A1E5HC19"/>
<evidence type="ECO:0000313" key="2">
    <source>
        <dbReference type="EMBL" id="OEG22200.1"/>
    </source>
</evidence>
<dbReference type="InterPro" id="IPR029442">
    <property type="entry name" value="GyrI-like"/>
</dbReference>
<dbReference type="Pfam" id="PF06445">
    <property type="entry name" value="GyrI-like"/>
    <property type="match status" value="1"/>
</dbReference>
<organism evidence="2 3">
    <name type="scientific">Enterococcus ureilyticus</name>
    <dbReference type="NCBI Taxonomy" id="1131292"/>
    <lineage>
        <taxon>Bacteria</taxon>
        <taxon>Bacillati</taxon>
        <taxon>Bacillota</taxon>
        <taxon>Bacilli</taxon>
        <taxon>Lactobacillales</taxon>
        <taxon>Enterococcaceae</taxon>
        <taxon>Enterococcus</taxon>
    </lineage>
</organism>
<dbReference type="Gene3D" id="3.20.80.10">
    <property type="entry name" value="Regulatory factor, effector binding domain"/>
    <property type="match status" value="1"/>
</dbReference>
<dbReference type="PIRSF" id="PIRSF031644">
    <property type="entry name" value="UCP031644"/>
    <property type="match status" value="1"/>
</dbReference>
<protein>
    <recommendedName>
        <fullName evidence="1">GyrI-like small molecule binding domain-containing protein</fullName>
    </recommendedName>
</protein>
<feature type="domain" description="GyrI-like small molecule binding" evidence="1">
    <location>
        <begin position="20"/>
        <end position="206"/>
    </location>
</feature>
<name>A0A1E5HC19_9ENTE</name>
<comment type="caution">
    <text evidence="2">The sequence shown here is derived from an EMBL/GenBank/DDBJ whole genome shotgun (WGS) entry which is preliminary data.</text>
</comment>
<proteinExistence type="predicted"/>
<evidence type="ECO:0000313" key="3">
    <source>
        <dbReference type="Proteomes" id="UP000094469"/>
    </source>
</evidence>
<dbReference type="OrthoDB" id="4772335at2"/>